<feature type="transmembrane region" description="Helical" evidence="5">
    <location>
        <begin position="30"/>
        <end position="53"/>
    </location>
</feature>
<keyword evidence="4 5" id="KW-0472">Membrane</keyword>
<dbReference type="Gene3D" id="1.20.1250.20">
    <property type="entry name" value="MFS general substrate transporter like domains"/>
    <property type="match status" value="1"/>
</dbReference>
<evidence type="ECO:0000313" key="6">
    <source>
        <dbReference type="Proteomes" id="UP000887540"/>
    </source>
</evidence>
<feature type="transmembrane region" description="Helical" evidence="5">
    <location>
        <begin position="65"/>
        <end position="83"/>
    </location>
</feature>
<dbReference type="InterPro" id="IPR036259">
    <property type="entry name" value="MFS_trans_sf"/>
</dbReference>
<protein>
    <submittedName>
        <fullName evidence="7">Major facilitator superfamily (MFS) profile domain-containing protein</fullName>
    </submittedName>
</protein>
<evidence type="ECO:0000256" key="4">
    <source>
        <dbReference type="ARBA" id="ARBA00023136"/>
    </source>
</evidence>
<dbReference type="InterPro" id="IPR005828">
    <property type="entry name" value="MFS_sugar_transport-like"/>
</dbReference>
<feature type="transmembrane region" description="Helical" evidence="5">
    <location>
        <begin position="89"/>
        <end position="109"/>
    </location>
</feature>
<proteinExistence type="predicted"/>
<dbReference type="PANTHER" id="PTHR23503">
    <property type="entry name" value="SOLUTE CARRIER FAMILY 2"/>
    <property type="match status" value="1"/>
</dbReference>
<dbReference type="GO" id="GO:0015149">
    <property type="term" value="F:hexose transmembrane transporter activity"/>
    <property type="evidence" value="ECO:0007669"/>
    <property type="project" value="TreeGrafter"/>
</dbReference>
<name>A0A914DFH5_9BILA</name>
<dbReference type="Proteomes" id="UP000887540">
    <property type="component" value="Unplaced"/>
</dbReference>
<reference evidence="7" key="1">
    <citation type="submission" date="2022-11" db="UniProtKB">
        <authorList>
            <consortium name="WormBaseParasite"/>
        </authorList>
    </citation>
    <scope>IDENTIFICATION</scope>
</reference>
<accession>A0A914DFH5</accession>
<feature type="transmembrane region" description="Helical" evidence="5">
    <location>
        <begin position="130"/>
        <end position="149"/>
    </location>
</feature>
<dbReference type="PANTHER" id="PTHR23503:SF123">
    <property type="entry name" value="MAJOR FACILITATOR SUPERFAMILY (MFS) PROFILE DOMAIN-CONTAINING PROTEIN"/>
    <property type="match status" value="1"/>
</dbReference>
<keyword evidence="6" id="KW-1185">Reference proteome</keyword>
<evidence type="ECO:0000256" key="2">
    <source>
        <dbReference type="ARBA" id="ARBA00022692"/>
    </source>
</evidence>
<keyword evidence="3 5" id="KW-1133">Transmembrane helix</keyword>
<organism evidence="6 7">
    <name type="scientific">Acrobeloides nanus</name>
    <dbReference type="NCBI Taxonomy" id="290746"/>
    <lineage>
        <taxon>Eukaryota</taxon>
        <taxon>Metazoa</taxon>
        <taxon>Ecdysozoa</taxon>
        <taxon>Nematoda</taxon>
        <taxon>Chromadorea</taxon>
        <taxon>Rhabditida</taxon>
        <taxon>Tylenchina</taxon>
        <taxon>Cephalobomorpha</taxon>
        <taxon>Cephaloboidea</taxon>
        <taxon>Cephalobidae</taxon>
        <taxon>Acrobeloides</taxon>
    </lineage>
</organism>
<dbReference type="SUPFAM" id="SSF103473">
    <property type="entry name" value="MFS general substrate transporter"/>
    <property type="match status" value="1"/>
</dbReference>
<dbReference type="GO" id="GO:0016020">
    <property type="term" value="C:membrane"/>
    <property type="evidence" value="ECO:0007669"/>
    <property type="project" value="UniProtKB-SubCell"/>
</dbReference>
<sequence length="195" mass="21976">MFNFLAVPLQNFYNQSMIAHYDTPLDDTSYSIIISIMANVPTFASVISIFWLLPKMDTIGRKGAVLHLKSLLMILASLCFIGSKYLSSIELFLVGRFILGLLEVIRVIMTKIYVSECSPSCYRGFFTQSTNVLLYLVMIGGMMLMQPSLLGNDGNWQYIAVLTLVLTINKDKDLIVKSIRTYQGKDADIGIFFVR</sequence>
<dbReference type="InterPro" id="IPR045263">
    <property type="entry name" value="GLUT"/>
</dbReference>
<dbReference type="AlphaFoldDB" id="A0A914DFH5"/>
<evidence type="ECO:0000256" key="1">
    <source>
        <dbReference type="ARBA" id="ARBA00004370"/>
    </source>
</evidence>
<dbReference type="Pfam" id="PF00083">
    <property type="entry name" value="Sugar_tr"/>
    <property type="match status" value="1"/>
</dbReference>
<keyword evidence="2 5" id="KW-0812">Transmembrane</keyword>
<comment type="subcellular location">
    <subcellularLocation>
        <location evidence="1">Membrane</location>
    </subcellularLocation>
</comment>
<evidence type="ECO:0000256" key="3">
    <source>
        <dbReference type="ARBA" id="ARBA00022989"/>
    </source>
</evidence>
<dbReference type="WBParaSite" id="ACRNAN_scaffold2540.g7617.t1">
    <property type="protein sequence ID" value="ACRNAN_scaffold2540.g7617.t1"/>
    <property type="gene ID" value="ACRNAN_scaffold2540.g7617"/>
</dbReference>
<evidence type="ECO:0000313" key="7">
    <source>
        <dbReference type="WBParaSite" id="ACRNAN_scaffold2540.g7617.t1"/>
    </source>
</evidence>
<evidence type="ECO:0000256" key="5">
    <source>
        <dbReference type="SAM" id="Phobius"/>
    </source>
</evidence>